<evidence type="ECO:0000313" key="2">
    <source>
        <dbReference type="EMBL" id="BAT74180.1"/>
    </source>
</evidence>
<reference evidence="2 3" key="1">
    <citation type="journal article" date="2015" name="Sci. Rep.">
        <title>The power of single molecule real-time sequencing technology in the de novo assembly of a eukaryotic genome.</title>
        <authorList>
            <person name="Sakai H."/>
            <person name="Naito K."/>
            <person name="Ogiso-Tanaka E."/>
            <person name="Takahashi Y."/>
            <person name="Iseki K."/>
            <person name="Muto C."/>
            <person name="Satou K."/>
            <person name="Teruya K."/>
            <person name="Shiroma A."/>
            <person name="Shimoji M."/>
            <person name="Hirano T."/>
            <person name="Itoh T."/>
            <person name="Kaga A."/>
            <person name="Tomooka N."/>
        </authorList>
    </citation>
    <scope>NUCLEOTIDE SEQUENCE [LARGE SCALE GENOMIC DNA]</scope>
    <source>
        <strain evidence="3">cv. Shumari</strain>
    </source>
</reference>
<evidence type="ECO:0000313" key="3">
    <source>
        <dbReference type="Proteomes" id="UP000291084"/>
    </source>
</evidence>
<gene>
    <name evidence="2" type="primary">Vigan.01G179500</name>
    <name evidence="2" type="ORF">VIGAN_01179500</name>
</gene>
<keyword evidence="1" id="KW-0472">Membrane</keyword>
<dbReference type="Proteomes" id="UP000291084">
    <property type="component" value="Chromosome 1"/>
</dbReference>
<dbReference type="EMBL" id="AP015034">
    <property type="protein sequence ID" value="BAT74180.1"/>
    <property type="molecule type" value="Genomic_DNA"/>
</dbReference>
<protein>
    <submittedName>
        <fullName evidence="2">Uncharacterized protein</fullName>
    </submittedName>
</protein>
<sequence>YYLTFYSLFFIIPSTLPSLLIPLLHKSVSSLMMKVFWCGNTKFWPQFEGCISPDFLMVLLRHHIFSRKKLNHKIKLTLLTSIINNKTIFLLLGYYLQSQLHYFDKDGWPKHFMCYMAEAFQPCKEVKITTQEPQER</sequence>
<dbReference type="AlphaFoldDB" id="A0A0S3R0P0"/>
<evidence type="ECO:0000256" key="1">
    <source>
        <dbReference type="SAM" id="Phobius"/>
    </source>
</evidence>
<keyword evidence="3" id="KW-1185">Reference proteome</keyword>
<feature type="transmembrane region" description="Helical" evidence="1">
    <location>
        <begin position="76"/>
        <end position="96"/>
    </location>
</feature>
<accession>A0A0S3R0P0</accession>
<feature type="transmembrane region" description="Helical" evidence="1">
    <location>
        <begin position="6"/>
        <end position="24"/>
    </location>
</feature>
<feature type="non-terminal residue" evidence="2">
    <location>
        <position position="1"/>
    </location>
</feature>
<name>A0A0S3R0P0_PHAAN</name>
<keyword evidence="1" id="KW-0812">Transmembrane</keyword>
<proteinExistence type="predicted"/>
<organism evidence="2 3">
    <name type="scientific">Vigna angularis var. angularis</name>
    <dbReference type="NCBI Taxonomy" id="157739"/>
    <lineage>
        <taxon>Eukaryota</taxon>
        <taxon>Viridiplantae</taxon>
        <taxon>Streptophyta</taxon>
        <taxon>Embryophyta</taxon>
        <taxon>Tracheophyta</taxon>
        <taxon>Spermatophyta</taxon>
        <taxon>Magnoliopsida</taxon>
        <taxon>eudicotyledons</taxon>
        <taxon>Gunneridae</taxon>
        <taxon>Pentapetalae</taxon>
        <taxon>rosids</taxon>
        <taxon>fabids</taxon>
        <taxon>Fabales</taxon>
        <taxon>Fabaceae</taxon>
        <taxon>Papilionoideae</taxon>
        <taxon>50 kb inversion clade</taxon>
        <taxon>NPAAA clade</taxon>
        <taxon>indigoferoid/millettioid clade</taxon>
        <taxon>Phaseoleae</taxon>
        <taxon>Vigna</taxon>
    </lineage>
</organism>
<keyword evidence="1" id="KW-1133">Transmembrane helix</keyword>